<dbReference type="PANTHER" id="PTHR23506:SF23">
    <property type="entry name" value="GH10249P"/>
    <property type="match status" value="1"/>
</dbReference>
<dbReference type="SUPFAM" id="SSF103473">
    <property type="entry name" value="MFS general substrate transporter"/>
    <property type="match status" value="1"/>
</dbReference>
<evidence type="ECO:0000313" key="8">
    <source>
        <dbReference type="EMBL" id="HDD44741.1"/>
    </source>
</evidence>
<keyword evidence="2" id="KW-0813">Transport</keyword>
<dbReference type="PROSITE" id="PS50850">
    <property type="entry name" value="MFS"/>
    <property type="match status" value="1"/>
</dbReference>
<feature type="transmembrane region" description="Helical" evidence="6">
    <location>
        <begin position="40"/>
        <end position="62"/>
    </location>
</feature>
<dbReference type="InterPro" id="IPR011701">
    <property type="entry name" value="MFS"/>
</dbReference>
<dbReference type="Gene3D" id="1.20.1250.20">
    <property type="entry name" value="MFS general substrate transporter like domains"/>
    <property type="match status" value="2"/>
</dbReference>
<evidence type="ECO:0000259" key="7">
    <source>
        <dbReference type="PROSITE" id="PS50850"/>
    </source>
</evidence>
<reference evidence="8" key="1">
    <citation type="journal article" date="2020" name="mSystems">
        <title>Genome- and Community-Level Interaction Insights into Carbon Utilization and Element Cycling Functions of Hydrothermarchaeota in Hydrothermal Sediment.</title>
        <authorList>
            <person name="Zhou Z."/>
            <person name="Liu Y."/>
            <person name="Xu W."/>
            <person name="Pan J."/>
            <person name="Luo Z.H."/>
            <person name="Li M."/>
        </authorList>
    </citation>
    <scope>NUCLEOTIDE SEQUENCE [LARGE SCALE GENOMIC DNA]</scope>
    <source>
        <strain evidence="8">HyVt-233</strain>
    </source>
</reference>
<dbReference type="InterPro" id="IPR050930">
    <property type="entry name" value="MFS_Vesicular_Transporter"/>
</dbReference>
<dbReference type="Pfam" id="PF07690">
    <property type="entry name" value="MFS_1"/>
    <property type="match status" value="1"/>
</dbReference>
<organism evidence="8">
    <name type="scientific">Desulfofervidus auxilii</name>
    <dbReference type="NCBI Taxonomy" id="1621989"/>
    <lineage>
        <taxon>Bacteria</taxon>
        <taxon>Pseudomonadati</taxon>
        <taxon>Thermodesulfobacteriota</taxon>
        <taxon>Candidatus Desulfofervidia</taxon>
        <taxon>Candidatus Desulfofervidales</taxon>
        <taxon>Candidatus Desulfofervidaceae</taxon>
        <taxon>Candidatus Desulfofervidus</taxon>
    </lineage>
</organism>
<dbReference type="Proteomes" id="UP000886289">
    <property type="component" value="Unassembled WGS sequence"/>
</dbReference>
<gene>
    <name evidence="8" type="ORF">ENG63_07780</name>
</gene>
<feature type="transmembrane region" description="Helical" evidence="6">
    <location>
        <begin position="259"/>
        <end position="278"/>
    </location>
</feature>
<dbReference type="InterPro" id="IPR020846">
    <property type="entry name" value="MFS_dom"/>
</dbReference>
<feature type="transmembrane region" description="Helical" evidence="6">
    <location>
        <begin position="196"/>
        <end position="213"/>
    </location>
</feature>
<evidence type="ECO:0000256" key="3">
    <source>
        <dbReference type="ARBA" id="ARBA00022692"/>
    </source>
</evidence>
<dbReference type="PANTHER" id="PTHR23506">
    <property type="entry name" value="GH10249P"/>
    <property type="match status" value="1"/>
</dbReference>
<keyword evidence="5 6" id="KW-0472">Membrane</keyword>
<feature type="transmembrane region" description="Helical" evidence="6">
    <location>
        <begin position="323"/>
        <end position="341"/>
    </location>
</feature>
<feature type="transmembrane region" description="Helical" evidence="6">
    <location>
        <begin position="157"/>
        <end position="175"/>
    </location>
</feature>
<dbReference type="InterPro" id="IPR036259">
    <property type="entry name" value="MFS_trans_sf"/>
</dbReference>
<evidence type="ECO:0000256" key="2">
    <source>
        <dbReference type="ARBA" id="ARBA00022448"/>
    </source>
</evidence>
<feature type="transmembrane region" description="Helical" evidence="6">
    <location>
        <begin position="347"/>
        <end position="369"/>
    </location>
</feature>
<evidence type="ECO:0000256" key="6">
    <source>
        <dbReference type="SAM" id="Phobius"/>
    </source>
</evidence>
<keyword evidence="3 6" id="KW-0812">Transmembrane</keyword>
<comment type="caution">
    <text evidence="8">The sequence shown here is derived from an EMBL/GenBank/DDBJ whole genome shotgun (WGS) entry which is preliminary data.</text>
</comment>
<name>A0A7C0Y597_DESA2</name>
<dbReference type="GO" id="GO:0016020">
    <property type="term" value="C:membrane"/>
    <property type="evidence" value="ECO:0007669"/>
    <property type="project" value="UniProtKB-SubCell"/>
</dbReference>
<feature type="transmembrane region" description="Helical" evidence="6">
    <location>
        <begin position="129"/>
        <end position="151"/>
    </location>
</feature>
<feature type="domain" description="Major facilitator superfamily (MFS) profile" evidence="7">
    <location>
        <begin position="4"/>
        <end position="378"/>
    </location>
</feature>
<feature type="transmembrane region" description="Helical" evidence="6">
    <location>
        <begin position="94"/>
        <end position="117"/>
    </location>
</feature>
<sequence length="378" mass="42538">MKEKSFNFCLARFLFTLTYWAVLAYIPLLLKNYGLRDDQIGILVGAYSIGAFLPMLPMGILLDLFSSKILFFFSLGLFFIYIGGLFYFKSFLPLLLAVFIGGIGAGGFIILLPSAFFKIVGESKKEIAIFQAASYLGFGLGPFFGGIILRFISVNYFFYFAIISALFLAIVLFTLPDVKPVQFELKSYLTDLKNPAIWPIIITMLVMGLHFGAERTALVLFLKENIKVSAFYIGIFFSVIGLWMALISPIMARIKTQDFFWLALSLGWSGLFQFFTGLTWNFPSFLFTRLLHTAGDSLFLLEINFIIVCLFPGERLGGHSGFLFTLRSISVFLGASITGLINQYLGYAWTFFVSGFVSLIWAWALRGLFSKKFVLLKP</sequence>
<protein>
    <submittedName>
        <fullName evidence="8">MFS transporter</fullName>
    </submittedName>
</protein>
<feature type="transmembrane region" description="Helical" evidence="6">
    <location>
        <begin position="69"/>
        <end position="88"/>
    </location>
</feature>
<evidence type="ECO:0000256" key="5">
    <source>
        <dbReference type="ARBA" id="ARBA00023136"/>
    </source>
</evidence>
<dbReference type="GO" id="GO:0022857">
    <property type="term" value="F:transmembrane transporter activity"/>
    <property type="evidence" value="ECO:0007669"/>
    <property type="project" value="InterPro"/>
</dbReference>
<feature type="transmembrane region" description="Helical" evidence="6">
    <location>
        <begin position="228"/>
        <end position="247"/>
    </location>
</feature>
<evidence type="ECO:0000256" key="1">
    <source>
        <dbReference type="ARBA" id="ARBA00004141"/>
    </source>
</evidence>
<keyword evidence="4 6" id="KW-1133">Transmembrane helix</keyword>
<proteinExistence type="predicted"/>
<dbReference type="EMBL" id="DRBS01000290">
    <property type="protein sequence ID" value="HDD44741.1"/>
    <property type="molecule type" value="Genomic_DNA"/>
</dbReference>
<feature type="transmembrane region" description="Helical" evidence="6">
    <location>
        <begin position="290"/>
        <end position="311"/>
    </location>
</feature>
<comment type="subcellular location">
    <subcellularLocation>
        <location evidence="1">Membrane</location>
        <topology evidence="1">Multi-pass membrane protein</topology>
    </subcellularLocation>
</comment>
<dbReference type="AlphaFoldDB" id="A0A7C0Y597"/>
<accession>A0A7C0Y597</accession>
<evidence type="ECO:0000256" key="4">
    <source>
        <dbReference type="ARBA" id="ARBA00022989"/>
    </source>
</evidence>